<dbReference type="Proteomes" id="UP000694845">
    <property type="component" value="Unplaced"/>
</dbReference>
<proteinExistence type="inferred from homology"/>
<dbReference type="Gene3D" id="3.30.360.10">
    <property type="entry name" value="Dihydrodipicolinate Reductase, domain 2"/>
    <property type="match status" value="1"/>
</dbReference>
<dbReference type="RefSeq" id="XP_022084132.1">
    <property type="nucleotide sequence ID" value="XM_022228440.1"/>
</dbReference>
<dbReference type="InterPro" id="IPR055170">
    <property type="entry name" value="GFO_IDH_MocA-like_dom"/>
</dbReference>
<keyword evidence="5" id="KW-1185">Reference proteome</keyword>
<dbReference type="PANTHER" id="PTHR43818:SF11">
    <property type="entry name" value="BCDNA.GH03377"/>
    <property type="match status" value="1"/>
</dbReference>
<dbReference type="InterPro" id="IPR000683">
    <property type="entry name" value="Gfo/Idh/MocA-like_OxRdtase_N"/>
</dbReference>
<dbReference type="GO" id="GO:0016491">
    <property type="term" value="F:oxidoreductase activity"/>
    <property type="evidence" value="ECO:0007669"/>
    <property type="project" value="UniProtKB-KW"/>
</dbReference>
<evidence type="ECO:0000259" key="3">
    <source>
        <dbReference type="Pfam" id="PF01408"/>
    </source>
</evidence>
<protein>
    <submittedName>
        <fullName evidence="6">Glucose-fructose oxidoreductase domain-containing protein 2-like</fullName>
    </submittedName>
</protein>
<dbReference type="OrthoDB" id="446809at2759"/>
<dbReference type="Pfam" id="PF01408">
    <property type="entry name" value="GFO_IDH_MocA"/>
    <property type="match status" value="1"/>
</dbReference>
<dbReference type="InterPro" id="IPR036291">
    <property type="entry name" value="NAD(P)-bd_dom_sf"/>
</dbReference>
<sequence length="373" mass="41515">MLEGVGVVGTGSLARILIPTLQAVGIKIVALWGPTLEKAAELARLFNISFYTDQIDNVLLNPEVDLVCINTPPHLHAQVASKALGIGKHVLCERPAGLNKNDAHKMVTAAQYYPSLMSIMNHCLRFLPAFVRLKRMIQDGEVGEVFLCDVRVTCGSLLRDKYNWMCDENMGGGVLNTFGSHLIDIITFITGQKAIRVRGMLKTFVRQTDKINGIRHITSDDFCSFQMELSQQVCVSVTLNTHVPGQFKQEILVVGSEGRLTLKEADLYGQVGAMGREQLLMADIQHITERQKQGIPTNQIPLPYLKGMLKLIDALKESFERKKERLSWEQEPVALAANFEDAEYVQAVLDAIRESNRSGAWEPVNLSNDGDPW</sequence>
<feature type="domain" description="Gfo/Idh/MocA-like oxidoreductase N-terminal" evidence="3">
    <location>
        <begin position="5"/>
        <end position="111"/>
    </location>
</feature>
<dbReference type="OMA" id="NQKDYVH"/>
<evidence type="ECO:0000259" key="4">
    <source>
        <dbReference type="Pfam" id="PF22725"/>
    </source>
</evidence>
<dbReference type="Pfam" id="PF22725">
    <property type="entry name" value="GFO_IDH_MocA_C3"/>
    <property type="match status" value="1"/>
</dbReference>
<gene>
    <name evidence="6" type="primary">LOC110975722</name>
</gene>
<dbReference type="GeneID" id="110975722"/>
<dbReference type="GO" id="GO:0000166">
    <property type="term" value="F:nucleotide binding"/>
    <property type="evidence" value="ECO:0007669"/>
    <property type="project" value="InterPro"/>
</dbReference>
<dbReference type="PANTHER" id="PTHR43818">
    <property type="entry name" value="BCDNA.GH03377"/>
    <property type="match status" value="1"/>
</dbReference>
<keyword evidence="2" id="KW-0560">Oxidoreductase</keyword>
<evidence type="ECO:0000313" key="6">
    <source>
        <dbReference type="RefSeq" id="XP_022084132.1"/>
    </source>
</evidence>
<accession>A0A8B7XV66</accession>
<dbReference type="InterPro" id="IPR050463">
    <property type="entry name" value="Gfo/Idh/MocA_oxidrdct_glycsds"/>
</dbReference>
<evidence type="ECO:0000313" key="5">
    <source>
        <dbReference type="Proteomes" id="UP000694845"/>
    </source>
</evidence>
<dbReference type="AlphaFoldDB" id="A0A8B7XV66"/>
<dbReference type="SUPFAM" id="SSF55347">
    <property type="entry name" value="Glyceraldehyde-3-phosphate dehydrogenase-like, C-terminal domain"/>
    <property type="match status" value="1"/>
</dbReference>
<comment type="similarity">
    <text evidence="1">Belongs to the Gfo/Idh/MocA family.</text>
</comment>
<organism evidence="5 6">
    <name type="scientific">Acanthaster planci</name>
    <name type="common">Crown-of-thorns starfish</name>
    <dbReference type="NCBI Taxonomy" id="133434"/>
    <lineage>
        <taxon>Eukaryota</taxon>
        <taxon>Metazoa</taxon>
        <taxon>Echinodermata</taxon>
        <taxon>Eleutherozoa</taxon>
        <taxon>Asterozoa</taxon>
        <taxon>Asteroidea</taxon>
        <taxon>Valvatacea</taxon>
        <taxon>Valvatida</taxon>
        <taxon>Acanthasteridae</taxon>
        <taxon>Acanthaster</taxon>
    </lineage>
</organism>
<evidence type="ECO:0000256" key="1">
    <source>
        <dbReference type="ARBA" id="ARBA00010928"/>
    </source>
</evidence>
<evidence type="ECO:0000256" key="2">
    <source>
        <dbReference type="ARBA" id="ARBA00023002"/>
    </source>
</evidence>
<feature type="domain" description="GFO/IDH/MocA-like oxidoreductase" evidence="4">
    <location>
        <begin position="130"/>
        <end position="260"/>
    </location>
</feature>
<reference evidence="6" key="1">
    <citation type="submission" date="2025-08" db="UniProtKB">
        <authorList>
            <consortium name="RefSeq"/>
        </authorList>
    </citation>
    <scope>IDENTIFICATION</scope>
</reference>
<name>A0A8B7XV66_ACAPL</name>
<dbReference type="Gene3D" id="3.40.50.720">
    <property type="entry name" value="NAD(P)-binding Rossmann-like Domain"/>
    <property type="match status" value="1"/>
</dbReference>
<dbReference type="KEGG" id="aplc:110975722"/>
<dbReference type="SUPFAM" id="SSF51735">
    <property type="entry name" value="NAD(P)-binding Rossmann-fold domains"/>
    <property type="match status" value="1"/>
</dbReference>